<keyword evidence="6 9" id="KW-0408">Iron</keyword>
<dbReference type="SUPFAM" id="SSF56634">
    <property type="entry name" value="Heme-dependent catalase-like"/>
    <property type="match status" value="2"/>
</dbReference>
<dbReference type="GO" id="GO:0005739">
    <property type="term" value="C:mitochondrion"/>
    <property type="evidence" value="ECO:0007669"/>
    <property type="project" value="TreeGrafter"/>
</dbReference>
<dbReference type="GO" id="GO:0020037">
    <property type="term" value="F:heme binding"/>
    <property type="evidence" value="ECO:0007669"/>
    <property type="project" value="InterPro"/>
</dbReference>
<keyword evidence="13" id="KW-1185">Reference proteome</keyword>
<dbReference type="GO" id="GO:0046872">
    <property type="term" value="F:metal ion binding"/>
    <property type="evidence" value="ECO:0007669"/>
    <property type="project" value="UniProtKB-KW"/>
</dbReference>
<dbReference type="PRINTS" id="PR00067">
    <property type="entry name" value="CATALASE"/>
</dbReference>
<dbReference type="InterPro" id="IPR010582">
    <property type="entry name" value="Catalase_immune_responsive"/>
</dbReference>
<dbReference type="GO" id="GO:0042542">
    <property type="term" value="P:response to hydrogen peroxide"/>
    <property type="evidence" value="ECO:0007669"/>
    <property type="project" value="TreeGrafter"/>
</dbReference>
<dbReference type="InterPro" id="IPR020835">
    <property type="entry name" value="Catalase_sf"/>
</dbReference>
<dbReference type="InterPro" id="IPR024708">
    <property type="entry name" value="Catalase_AS"/>
</dbReference>
<dbReference type="InterPro" id="IPR040333">
    <property type="entry name" value="Catalase_3"/>
</dbReference>
<dbReference type="CDD" id="cd08156">
    <property type="entry name" value="catalase_clade_3"/>
    <property type="match status" value="2"/>
</dbReference>
<feature type="domain" description="Catalase core" evidence="11">
    <location>
        <begin position="47"/>
        <end position="430"/>
    </location>
</feature>
<dbReference type="WBParaSite" id="HPLM_0001696601-mRNA-1">
    <property type="protein sequence ID" value="HPLM_0001696601-mRNA-1"/>
    <property type="gene ID" value="HPLM_0001696601"/>
</dbReference>
<dbReference type="EMBL" id="UZAF01019683">
    <property type="protein sequence ID" value="VDO62633.1"/>
    <property type="molecule type" value="Genomic_DNA"/>
</dbReference>
<evidence type="ECO:0000256" key="3">
    <source>
        <dbReference type="ARBA" id="ARBA00022617"/>
    </source>
</evidence>
<dbReference type="PANTHER" id="PTHR11465">
    <property type="entry name" value="CATALASE"/>
    <property type="match status" value="1"/>
</dbReference>
<keyword evidence="2 9" id="KW-0575">Peroxidase</keyword>
<dbReference type="GO" id="GO:0042744">
    <property type="term" value="P:hydrogen peroxide catabolic process"/>
    <property type="evidence" value="ECO:0007669"/>
    <property type="project" value="UniProtKB-KW"/>
</dbReference>
<evidence type="ECO:0000256" key="8">
    <source>
        <dbReference type="ARBA" id="ARBA00049254"/>
    </source>
</evidence>
<dbReference type="PROSITE" id="PS51402">
    <property type="entry name" value="CATALASE_3"/>
    <property type="match status" value="2"/>
</dbReference>
<dbReference type="InterPro" id="IPR002226">
    <property type="entry name" value="Catalase_haem_BS"/>
</dbReference>
<dbReference type="Gene3D" id="2.40.180.10">
    <property type="entry name" value="Catalase core domain"/>
    <property type="match status" value="2"/>
</dbReference>
<dbReference type="OMA" id="RTETTHQ"/>
<dbReference type="Pfam" id="PF06628">
    <property type="entry name" value="Catalase-rel"/>
    <property type="match status" value="2"/>
</dbReference>
<evidence type="ECO:0000313" key="12">
    <source>
        <dbReference type="EMBL" id="VDO62633.1"/>
    </source>
</evidence>
<reference evidence="12 13" key="2">
    <citation type="submission" date="2018-11" db="EMBL/GenBank/DDBJ databases">
        <authorList>
            <consortium name="Pathogen Informatics"/>
        </authorList>
    </citation>
    <scope>NUCLEOTIDE SEQUENCE [LARGE SCALE GENOMIC DNA]</scope>
    <source>
        <strain evidence="12 13">MHpl1</strain>
    </source>
</reference>
<sequence length="1043" mass="119516">MPKPADPCDVQLENYKKSQPVSVRIFIPLNNLDPLPMLPFQTPKIITTSNGAPIGSKTNVLTAGPRGPLLMQDVVYMDEMAHFDRERIPERVVHAKGGGAHGVFEVTHDITKYCKAEIFSKIGKQTPCFVRFSTVAGELGSADTARDPRGFAVKFYTEEGNWDLVGNNTPIFFIRDPLQFPNFIHTQKRNPQTHLKDPDMQWDFWGLRPESTHQVMFLMSDRGTPDGFRFMNGYGSHTFKMVNARGEPVYCKFHFKPPKIKNLSAADAARLAGEDPDYAIRDLFNAIERGDFPSWKLYIQVMTFEQAEKWPMNPFDVTKVWPHGEFPLIPVGTMTLNRNPKNYFAEVEQAAFCPAHVVPGIEFSPDKMLQGRLFSYTDTHFHRLGPNYIQLPINCPFRARAHNAQRDGFAAYNNQENAPNYFPNSFNGGVECPKALESKWKVTGDVARHESIDDNNFEQPRVFWEKVLNNEERERLVENIFSAMKDCKPFIQDRAIQNFGKVHPDFGNKLRKKIDDYNATKVRIFEIGHLISKMPKYDPSDLQLQNYKSGQPKPKVMTTSNGAPIANKTNVLTVGPRGPMLMQDVVFMDEMAHFDRERIPERVVHAKGGGAHGMFEVTHDITKYCKADIFSKIGKQTPCFARFSTVGGESGSADTARDPRGFAVKFYTEEGNWDLVGNNTPIFFIRDPMQFPNFIHTQKRNPQTHLKDPDMMWDFWGLRPESTHQVMFLMSDRGTPDGFRFMNGYGSHTFKLVNAKGEPVYCKFHFKMAREYGMNLIALQAQKIKNLSAEDAARLSGEDPDYSIRDLYNAIERGDFPQWKLHIQVMTFEQAERWRLNPFDVTKVWPHSEFPLIPVGTMTLNRNPKNYFAEVEQAAFSPAHVVPGIEFSPDKMLQGRLFSYTDTHFHRLGPNYNQLPINCPFRARAHNTQRDGAACYDNQGNAPNYFPNSFNGGVECPRSVESRWNTTGDVARHESIDENNFEQPRLFWEKVLNNDERERLLENIFSTMKDCKQFIQDRAIQNFVKVSNSYSALKIENHELQKS</sequence>
<dbReference type="FunFam" id="2.40.180.10:FF:000001">
    <property type="entry name" value="Catalase"/>
    <property type="match status" value="2"/>
</dbReference>
<comment type="function">
    <text evidence="10">Catalyzes the degradation of hydrogen peroxide (H(2)O(2)) generated by peroxisomal oxidases to water and oxygen, thereby protecting cells from the toxic effects of hydrogen peroxide.</text>
</comment>
<evidence type="ECO:0000259" key="11">
    <source>
        <dbReference type="SMART" id="SM01060"/>
    </source>
</evidence>
<reference evidence="14" key="1">
    <citation type="submission" date="2017-02" db="UniProtKB">
        <authorList>
            <consortium name="WormBaseParasite"/>
        </authorList>
    </citation>
    <scope>IDENTIFICATION</scope>
</reference>
<dbReference type="PROSITE" id="PS00437">
    <property type="entry name" value="CATALASE_1"/>
    <property type="match status" value="2"/>
</dbReference>
<name>A0A0N4WYL0_HAEPC</name>
<dbReference type="PROSITE" id="PS00438">
    <property type="entry name" value="CATALASE_2"/>
    <property type="match status" value="2"/>
</dbReference>
<keyword evidence="4 9" id="KW-0479">Metal-binding</keyword>
<comment type="catalytic activity">
    <reaction evidence="8 9">
        <text>2 H2O2 = O2 + 2 H2O</text>
        <dbReference type="Rhea" id="RHEA:20309"/>
        <dbReference type="ChEBI" id="CHEBI:15377"/>
        <dbReference type="ChEBI" id="CHEBI:15379"/>
        <dbReference type="ChEBI" id="CHEBI:16240"/>
        <dbReference type="EC" id="1.11.1.6"/>
    </reaction>
</comment>
<dbReference type="STRING" id="6290.A0A0N4WYL0"/>
<evidence type="ECO:0000256" key="2">
    <source>
        <dbReference type="ARBA" id="ARBA00022559"/>
    </source>
</evidence>
<dbReference type="SMART" id="SM01060">
    <property type="entry name" value="Catalase"/>
    <property type="match status" value="2"/>
</dbReference>
<evidence type="ECO:0000256" key="5">
    <source>
        <dbReference type="ARBA" id="ARBA00023002"/>
    </source>
</evidence>
<dbReference type="InterPro" id="IPR018028">
    <property type="entry name" value="Catalase"/>
</dbReference>
<keyword evidence="7 9" id="KW-0376">Hydrogen peroxide</keyword>
<dbReference type="GO" id="GO:0005777">
    <property type="term" value="C:peroxisome"/>
    <property type="evidence" value="ECO:0007669"/>
    <property type="project" value="TreeGrafter"/>
</dbReference>
<evidence type="ECO:0000256" key="1">
    <source>
        <dbReference type="ARBA" id="ARBA00005329"/>
    </source>
</evidence>
<dbReference type="Proteomes" id="UP000268014">
    <property type="component" value="Unassembled WGS sequence"/>
</dbReference>
<comment type="similarity">
    <text evidence="1 9">Belongs to the catalase family.</text>
</comment>
<dbReference type="Pfam" id="PF00199">
    <property type="entry name" value="Catalase"/>
    <property type="match status" value="2"/>
</dbReference>
<evidence type="ECO:0000256" key="4">
    <source>
        <dbReference type="ARBA" id="ARBA00022723"/>
    </source>
</evidence>
<proteinExistence type="inferred from homology"/>
<evidence type="ECO:0000256" key="9">
    <source>
        <dbReference type="RuleBase" id="RU000498"/>
    </source>
</evidence>
<dbReference type="EC" id="1.11.1.6" evidence="9"/>
<keyword evidence="3 9" id="KW-0349">Heme</keyword>
<dbReference type="GO" id="GO:0004096">
    <property type="term" value="F:catalase activity"/>
    <property type="evidence" value="ECO:0007669"/>
    <property type="project" value="UniProtKB-EC"/>
</dbReference>
<gene>
    <name evidence="12" type="ORF">HPLM_LOCUS16958</name>
</gene>
<accession>A0A0N4WYL0</accession>
<dbReference type="PANTHER" id="PTHR11465:SF9">
    <property type="entry name" value="CATALASE"/>
    <property type="match status" value="1"/>
</dbReference>
<evidence type="ECO:0000256" key="6">
    <source>
        <dbReference type="ARBA" id="ARBA00023004"/>
    </source>
</evidence>
<evidence type="ECO:0000313" key="14">
    <source>
        <dbReference type="WBParaSite" id="HPLM_0001696601-mRNA-1"/>
    </source>
</evidence>
<dbReference type="OrthoDB" id="6880011at2759"/>
<dbReference type="AlphaFoldDB" id="A0A0N4WYL0"/>
<evidence type="ECO:0000313" key="13">
    <source>
        <dbReference type="Proteomes" id="UP000268014"/>
    </source>
</evidence>
<feature type="domain" description="Catalase core" evidence="11">
    <location>
        <begin position="558"/>
        <end position="954"/>
    </location>
</feature>
<organism evidence="14">
    <name type="scientific">Haemonchus placei</name>
    <name type="common">Barber's pole worm</name>
    <dbReference type="NCBI Taxonomy" id="6290"/>
    <lineage>
        <taxon>Eukaryota</taxon>
        <taxon>Metazoa</taxon>
        <taxon>Ecdysozoa</taxon>
        <taxon>Nematoda</taxon>
        <taxon>Chromadorea</taxon>
        <taxon>Rhabditida</taxon>
        <taxon>Rhabditina</taxon>
        <taxon>Rhabditomorpha</taxon>
        <taxon>Strongyloidea</taxon>
        <taxon>Trichostrongylidae</taxon>
        <taxon>Haemonchus</taxon>
    </lineage>
</organism>
<dbReference type="InterPro" id="IPR011614">
    <property type="entry name" value="Catalase_core"/>
</dbReference>
<protein>
    <recommendedName>
        <fullName evidence="9">Catalase</fullName>
        <ecNumber evidence="9">1.11.1.6</ecNumber>
    </recommendedName>
</protein>
<evidence type="ECO:0000256" key="10">
    <source>
        <dbReference type="RuleBase" id="RU004142"/>
    </source>
</evidence>
<keyword evidence="5 9" id="KW-0560">Oxidoreductase</keyword>
<evidence type="ECO:0000256" key="7">
    <source>
        <dbReference type="ARBA" id="ARBA00023324"/>
    </source>
</evidence>